<dbReference type="NCBIfam" id="TIGR02778">
    <property type="entry name" value="ligD_pol"/>
    <property type="match status" value="1"/>
</dbReference>
<evidence type="ECO:0000259" key="2">
    <source>
        <dbReference type="Pfam" id="PF21686"/>
    </source>
</evidence>
<dbReference type="Pfam" id="PF21686">
    <property type="entry name" value="LigD_Prim-Pol"/>
    <property type="match status" value="1"/>
</dbReference>
<dbReference type="PANTHER" id="PTHR42705">
    <property type="entry name" value="BIFUNCTIONAL NON-HOMOLOGOUS END JOINING PROTEIN LIGD"/>
    <property type="match status" value="1"/>
</dbReference>
<keyword evidence="4" id="KW-1185">Reference proteome</keyword>
<dbReference type="PANTHER" id="PTHR42705:SF2">
    <property type="entry name" value="BIFUNCTIONAL NON-HOMOLOGOUS END JOINING PROTEIN LIGD"/>
    <property type="match status" value="1"/>
</dbReference>
<dbReference type="AlphaFoldDB" id="A0A3N4VDJ6"/>
<gene>
    <name evidence="3" type="ORF">EDC50_1692</name>
</gene>
<protein>
    <submittedName>
        <fullName evidence="3">Bifunctional non-homologous end joining protein LigD</fullName>
    </submittedName>
</protein>
<name>A0A3N4VDJ6_9GAMM</name>
<proteinExistence type="predicted"/>
<dbReference type="Proteomes" id="UP000269708">
    <property type="component" value="Unassembled WGS sequence"/>
</dbReference>
<accession>A0A3N4VDJ6</accession>
<dbReference type="InterPro" id="IPR052171">
    <property type="entry name" value="NHEJ_LigD"/>
</dbReference>
<evidence type="ECO:0000313" key="3">
    <source>
        <dbReference type="EMBL" id="RPE79863.1"/>
    </source>
</evidence>
<organism evidence="3 4">
    <name type="scientific">Vulcaniibacterium tengchongense</name>
    <dbReference type="NCBI Taxonomy" id="1273429"/>
    <lineage>
        <taxon>Bacteria</taxon>
        <taxon>Pseudomonadati</taxon>
        <taxon>Pseudomonadota</taxon>
        <taxon>Gammaproteobacteria</taxon>
        <taxon>Lysobacterales</taxon>
        <taxon>Lysobacteraceae</taxon>
        <taxon>Vulcaniibacterium</taxon>
    </lineage>
</organism>
<dbReference type="OrthoDB" id="9802472at2"/>
<sequence>MRTTATAPDAARSGAADAVRPGRPGARRLTSAERVVYPELGVTKGEVAAYYRQIARWLLPELIERPLSLLRCPDGVEGDCFFQKHHADAFGPHVHAVELREKRGRDDYFYVRDIDGVLALVQMNAIEFHVWAARHDAPEQPDRVVFDLDPGEGVPWDQVRDAAREVRDALAGLGLRSWLRLSGGKGLHVVVPLRPGPSWTEVKAFSEAFAGRLAEQAPERYLASASKAERAGRIFVDWLRNTRGATSVASWSLRARPGAPVAMPLRWEELARTSGAAAYDLRRALRRARGLRRDPWAGFARTRQTLPTLS</sequence>
<feature type="domain" description="DNA ligase D polymerase" evidence="2">
    <location>
        <begin position="43"/>
        <end position="296"/>
    </location>
</feature>
<reference evidence="3 4" key="1">
    <citation type="submission" date="2018-11" db="EMBL/GenBank/DDBJ databases">
        <title>Genomic Encyclopedia of Type Strains, Phase IV (KMG-IV): sequencing the most valuable type-strain genomes for metagenomic binning, comparative biology and taxonomic classification.</title>
        <authorList>
            <person name="Goeker M."/>
        </authorList>
    </citation>
    <scope>NUCLEOTIDE SEQUENCE [LARGE SCALE GENOMIC DNA]</scope>
    <source>
        <strain evidence="3 4">DSM 25623</strain>
    </source>
</reference>
<dbReference type="InterPro" id="IPR014145">
    <property type="entry name" value="LigD_pol_dom"/>
</dbReference>
<evidence type="ECO:0000256" key="1">
    <source>
        <dbReference type="SAM" id="MobiDB-lite"/>
    </source>
</evidence>
<dbReference type="CDD" id="cd04862">
    <property type="entry name" value="PaeLigD_Pol_like"/>
    <property type="match status" value="1"/>
</dbReference>
<dbReference type="EMBL" id="RKQN01000002">
    <property type="protein sequence ID" value="RPE79863.1"/>
    <property type="molecule type" value="Genomic_DNA"/>
</dbReference>
<dbReference type="Gene3D" id="3.90.920.10">
    <property type="entry name" value="DNA primase, PRIM domain"/>
    <property type="match status" value="1"/>
</dbReference>
<feature type="compositionally biased region" description="Low complexity" evidence="1">
    <location>
        <begin position="1"/>
        <end position="21"/>
    </location>
</feature>
<evidence type="ECO:0000313" key="4">
    <source>
        <dbReference type="Proteomes" id="UP000269708"/>
    </source>
</evidence>
<dbReference type="InterPro" id="IPR033651">
    <property type="entry name" value="PaeLigD_Pol-like"/>
</dbReference>
<dbReference type="RefSeq" id="WP_123770035.1">
    <property type="nucleotide sequence ID" value="NZ_RKQN01000002.1"/>
</dbReference>
<feature type="region of interest" description="Disordered" evidence="1">
    <location>
        <begin position="1"/>
        <end position="24"/>
    </location>
</feature>
<comment type="caution">
    <text evidence="3">The sequence shown here is derived from an EMBL/GenBank/DDBJ whole genome shotgun (WGS) entry which is preliminary data.</text>
</comment>